<dbReference type="STRING" id="698738.OLEAN_C35160"/>
<protein>
    <submittedName>
        <fullName evidence="2">Uncharacterized protein</fullName>
    </submittedName>
</protein>
<organism evidence="2 3">
    <name type="scientific">Oleispira antarctica RB-8</name>
    <dbReference type="NCBI Taxonomy" id="698738"/>
    <lineage>
        <taxon>Bacteria</taxon>
        <taxon>Pseudomonadati</taxon>
        <taxon>Pseudomonadota</taxon>
        <taxon>Gammaproteobacteria</taxon>
        <taxon>Oceanospirillales</taxon>
        <taxon>Oceanospirillaceae</taxon>
        <taxon>Oleispira</taxon>
    </lineage>
</organism>
<keyword evidence="3" id="KW-1185">Reference proteome</keyword>
<gene>
    <name evidence="2" type="ORF">OLEAN_C35160</name>
</gene>
<sequence length="84" mass="9396">MKFLSRLFSLPIIILAAWMGANMYQDNDLFANPFVKQSILDKMERSNTDFVGDKLEQAGDAAKKKLKQGVDGVADKLKDVAEDM</sequence>
<evidence type="ECO:0000256" key="1">
    <source>
        <dbReference type="SAM" id="SignalP"/>
    </source>
</evidence>
<feature type="signal peptide" evidence="1">
    <location>
        <begin position="1"/>
        <end position="23"/>
    </location>
</feature>
<name>R4YRH6_OLEAN</name>
<dbReference type="KEGG" id="oai:OLEAN_C35160"/>
<feature type="chain" id="PRO_5004374383" evidence="1">
    <location>
        <begin position="24"/>
        <end position="84"/>
    </location>
</feature>
<keyword evidence="1" id="KW-0732">Signal</keyword>
<accession>R4YRH6</accession>
<evidence type="ECO:0000313" key="3">
    <source>
        <dbReference type="Proteomes" id="UP000032749"/>
    </source>
</evidence>
<dbReference type="Proteomes" id="UP000032749">
    <property type="component" value="Chromosome"/>
</dbReference>
<reference evidence="2 3" key="1">
    <citation type="journal article" date="2013" name="Nat. Commun.">
        <title>Genome sequence and functional genomic analysis of the oil-degrading bacterium Oleispira antarctica.</title>
        <authorList>
            <person name="Kube M."/>
            <person name="Chernikova T.N."/>
            <person name="Al-Ramahi Y."/>
            <person name="Beloqui A."/>
            <person name="Lopez-Cortez N."/>
            <person name="Guazzaroni M.E."/>
            <person name="Heipieper H.J."/>
            <person name="Klages S."/>
            <person name="Kotsyurbenko O.R."/>
            <person name="Langer I."/>
            <person name="Nechitaylo T.Y."/>
            <person name="Lunsdorf H."/>
            <person name="Fernandez M."/>
            <person name="Juarez S."/>
            <person name="Ciordia S."/>
            <person name="Singer A."/>
            <person name="Kagan O."/>
            <person name="Egorova O."/>
            <person name="Petit P.A."/>
            <person name="Stogios P."/>
            <person name="Kim Y."/>
            <person name="Tchigvintsev A."/>
            <person name="Flick R."/>
            <person name="Denaro R."/>
            <person name="Genovese M."/>
            <person name="Albar J.P."/>
            <person name="Reva O.N."/>
            <person name="Martinez-Gomariz M."/>
            <person name="Tran H."/>
            <person name="Ferrer M."/>
            <person name="Savchenko A."/>
            <person name="Yakunin A.F."/>
            <person name="Yakimov M.M."/>
            <person name="Golyshina O.V."/>
            <person name="Reinhardt R."/>
            <person name="Golyshin P.N."/>
        </authorList>
    </citation>
    <scope>NUCLEOTIDE SEQUENCE [LARGE SCALE GENOMIC DNA]</scope>
</reference>
<dbReference type="AlphaFoldDB" id="R4YRH6"/>
<dbReference type="EMBL" id="FO203512">
    <property type="protein sequence ID" value="CCK77692.1"/>
    <property type="molecule type" value="Genomic_DNA"/>
</dbReference>
<evidence type="ECO:0000313" key="2">
    <source>
        <dbReference type="EMBL" id="CCK77692.1"/>
    </source>
</evidence>
<proteinExistence type="predicted"/>
<dbReference type="HOGENOM" id="CLU_2524285_0_0_6"/>